<feature type="transmembrane region" description="Helical" evidence="1">
    <location>
        <begin position="57"/>
        <end position="77"/>
    </location>
</feature>
<dbReference type="Proteomes" id="UP001057381">
    <property type="component" value="Chromosome"/>
</dbReference>
<accession>A0A9Q9BXZ7</accession>
<gene>
    <name evidence="2" type="ORF">KFV11_04965</name>
</gene>
<dbReference type="Pfam" id="PF13630">
    <property type="entry name" value="SdpI"/>
    <property type="match status" value="1"/>
</dbReference>
<name>A0A9Q9BXZ7_9STAP</name>
<feature type="transmembrane region" description="Helical" evidence="1">
    <location>
        <begin position="83"/>
        <end position="102"/>
    </location>
</feature>
<evidence type="ECO:0000256" key="1">
    <source>
        <dbReference type="SAM" id="Phobius"/>
    </source>
</evidence>
<dbReference type="KEGG" id="mequ:KFV11_04965"/>
<dbReference type="InterPro" id="IPR025962">
    <property type="entry name" value="SdpI/YhfL"/>
</dbReference>
<proteinExistence type="predicted"/>
<keyword evidence="1" id="KW-1133">Transmembrane helix</keyword>
<evidence type="ECO:0000313" key="2">
    <source>
        <dbReference type="EMBL" id="UTH14707.1"/>
    </source>
</evidence>
<reference evidence="2" key="1">
    <citation type="submission" date="2021-04" db="EMBL/GenBank/DDBJ databases">
        <title>Complete Genome Sequences of Macrococcus spp. from dog and cattle.</title>
        <authorList>
            <person name="Schwendener S."/>
            <person name="Perreten V."/>
        </authorList>
    </citation>
    <scope>NUCLEOTIDE SEQUENCE</scope>
    <source>
        <strain evidence="2">Epi0143-OL</strain>
    </source>
</reference>
<dbReference type="RefSeq" id="WP_254250490.1">
    <property type="nucleotide sequence ID" value="NZ_CP073809.1"/>
</dbReference>
<organism evidence="2 3">
    <name type="scientific">Macrococcus equipercicus</name>
    <dbReference type="NCBI Taxonomy" id="69967"/>
    <lineage>
        <taxon>Bacteria</taxon>
        <taxon>Bacillati</taxon>
        <taxon>Bacillota</taxon>
        <taxon>Bacilli</taxon>
        <taxon>Bacillales</taxon>
        <taxon>Staphylococcaceae</taxon>
        <taxon>Macrococcus</taxon>
    </lineage>
</organism>
<keyword evidence="1" id="KW-0812">Transmembrane</keyword>
<protein>
    <submittedName>
        <fullName evidence="2">SdpI family protein</fullName>
    </submittedName>
</protein>
<sequence>MILTTSSIFLFLIAKLMKDSPQKEINNFIGYRSKRSMKSKKNWDISQVYSMKLMHAIFFKTFLFSLPLLIIDIFLIFNNENIFLVSLTIQTIILFSLFYLVFKKTENKLKIDGD</sequence>
<dbReference type="AlphaFoldDB" id="A0A9Q9BXZ7"/>
<keyword evidence="1" id="KW-0472">Membrane</keyword>
<evidence type="ECO:0000313" key="3">
    <source>
        <dbReference type="Proteomes" id="UP001057381"/>
    </source>
</evidence>
<dbReference type="EMBL" id="CP073809">
    <property type="protein sequence ID" value="UTH14707.1"/>
    <property type="molecule type" value="Genomic_DNA"/>
</dbReference>